<organism evidence="2 3">
    <name type="scientific">Rhodohalobacter sulfatireducens</name>
    <dbReference type="NCBI Taxonomy" id="2911366"/>
    <lineage>
        <taxon>Bacteria</taxon>
        <taxon>Pseudomonadati</taxon>
        <taxon>Balneolota</taxon>
        <taxon>Balneolia</taxon>
        <taxon>Balneolales</taxon>
        <taxon>Balneolaceae</taxon>
        <taxon>Rhodohalobacter</taxon>
    </lineage>
</organism>
<dbReference type="Proteomes" id="UP001165366">
    <property type="component" value="Unassembled WGS sequence"/>
</dbReference>
<reference evidence="2" key="1">
    <citation type="submission" date="2022-01" db="EMBL/GenBank/DDBJ databases">
        <authorList>
            <person name="Wang Y."/>
        </authorList>
    </citation>
    <scope>NUCLEOTIDE SEQUENCE</scope>
    <source>
        <strain evidence="2">WB101</strain>
    </source>
</reference>
<dbReference type="SMART" id="SM00953">
    <property type="entry name" value="RES"/>
    <property type="match status" value="1"/>
</dbReference>
<proteinExistence type="predicted"/>
<dbReference type="Pfam" id="PF08808">
    <property type="entry name" value="RES"/>
    <property type="match status" value="1"/>
</dbReference>
<gene>
    <name evidence="2" type="ORF">L6773_09030</name>
</gene>
<evidence type="ECO:0000313" key="3">
    <source>
        <dbReference type="Proteomes" id="UP001165366"/>
    </source>
</evidence>
<name>A0ABS9KCX4_9BACT</name>
<feature type="domain" description="RES" evidence="1">
    <location>
        <begin position="14"/>
        <end position="140"/>
    </location>
</feature>
<dbReference type="EMBL" id="JAKLWS010000009">
    <property type="protein sequence ID" value="MCG2588707.1"/>
    <property type="molecule type" value="Genomic_DNA"/>
</dbReference>
<comment type="caution">
    <text evidence="2">The sequence shown here is derived from an EMBL/GenBank/DDBJ whole genome shotgun (WGS) entry which is preliminary data.</text>
</comment>
<sequence length="152" mass="17176">MDLFRITKKQYIRDLSGEGSRRFGGRWNEQGTAMLYASQNESLAALEILAHTPISEIPNDLSLLVLSIPSSIALKSVDPNELPDNWMDYPSPHELARIGSRWVQSGASLMLQVPSALVRTDWNVLINPAHPQMDKVKIKEVFNFQFDSRIPE</sequence>
<protein>
    <submittedName>
        <fullName evidence="2">RES family NAD+ phosphorylase</fullName>
    </submittedName>
</protein>
<accession>A0ABS9KCX4</accession>
<evidence type="ECO:0000313" key="2">
    <source>
        <dbReference type="EMBL" id="MCG2588707.1"/>
    </source>
</evidence>
<evidence type="ECO:0000259" key="1">
    <source>
        <dbReference type="SMART" id="SM00953"/>
    </source>
</evidence>
<reference evidence="2" key="2">
    <citation type="submission" date="2024-05" db="EMBL/GenBank/DDBJ databases">
        <title>Rhodohalobacter halophilus gen. nov., sp. nov., a moderately halophilic member of the family Balneolaceae.</title>
        <authorList>
            <person name="Xia J."/>
        </authorList>
    </citation>
    <scope>NUCLEOTIDE SEQUENCE</scope>
    <source>
        <strain evidence="2">WB101</strain>
    </source>
</reference>
<keyword evidence="3" id="KW-1185">Reference proteome</keyword>
<dbReference type="RefSeq" id="WP_237853551.1">
    <property type="nucleotide sequence ID" value="NZ_JAKLWS010000009.1"/>
</dbReference>
<dbReference type="InterPro" id="IPR014914">
    <property type="entry name" value="RES_dom"/>
</dbReference>